<keyword evidence="5" id="KW-1185">Reference proteome</keyword>
<dbReference type="RefSeq" id="WP_216645135.1">
    <property type="nucleotide sequence ID" value="NZ_BAAAML010000002.1"/>
</dbReference>
<evidence type="ECO:0000313" key="5">
    <source>
        <dbReference type="Proteomes" id="UP000757540"/>
    </source>
</evidence>
<dbReference type="Pfam" id="PF06737">
    <property type="entry name" value="Transglycosylas"/>
    <property type="match status" value="1"/>
</dbReference>
<name>A0ABX2A1Y6_9MICO</name>
<proteinExistence type="predicted"/>
<evidence type="ECO:0000256" key="1">
    <source>
        <dbReference type="ARBA" id="ARBA00022801"/>
    </source>
</evidence>
<feature type="chain" id="PRO_5045539599" description="Resuscitation-promoting factor core lysozyme-like domain-containing protein" evidence="2">
    <location>
        <begin position="32"/>
        <end position="268"/>
    </location>
</feature>
<keyword evidence="2" id="KW-0732">Signal</keyword>
<gene>
    <name evidence="4" type="ORF">HDG69_000496</name>
</gene>
<evidence type="ECO:0000256" key="2">
    <source>
        <dbReference type="SAM" id="SignalP"/>
    </source>
</evidence>
<dbReference type="PROSITE" id="PS51318">
    <property type="entry name" value="TAT"/>
    <property type="match status" value="1"/>
</dbReference>
<reference evidence="4 5" key="1">
    <citation type="submission" date="2020-05" db="EMBL/GenBank/DDBJ databases">
        <title>Genomic Encyclopedia of Type Strains, Phase III (KMG-III): the genomes of soil and plant-associated and newly described type strains.</title>
        <authorList>
            <person name="Whitman W."/>
        </authorList>
    </citation>
    <scope>NUCLEOTIDE SEQUENCE [LARGE SCALE GENOMIC DNA]</scope>
    <source>
        <strain evidence="4 5">KCTC 19046</strain>
    </source>
</reference>
<dbReference type="Proteomes" id="UP000757540">
    <property type="component" value="Unassembled WGS sequence"/>
</dbReference>
<accession>A0ABX2A1Y6</accession>
<comment type="caution">
    <text evidence="4">The sequence shown here is derived from an EMBL/GenBank/DDBJ whole genome shotgun (WGS) entry which is preliminary data.</text>
</comment>
<keyword evidence="1" id="KW-0378">Hydrolase</keyword>
<feature type="signal peptide" evidence="2">
    <location>
        <begin position="1"/>
        <end position="31"/>
    </location>
</feature>
<evidence type="ECO:0000313" key="4">
    <source>
        <dbReference type="EMBL" id="NOV95943.1"/>
    </source>
</evidence>
<organism evidence="4 5">
    <name type="scientific">Isoptericola halotolerans</name>
    <dbReference type="NCBI Taxonomy" id="300560"/>
    <lineage>
        <taxon>Bacteria</taxon>
        <taxon>Bacillati</taxon>
        <taxon>Actinomycetota</taxon>
        <taxon>Actinomycetes</taxon>
        <taxon>Micrococcales</taxon>
        <taxon>Promicromonosporaceae</taxon>
        <taxon>Isoptericola</taxon>
    </lineage>
</organism>
<evidence type="ECO:0000259" key="3">
    <source>
        <dbReference type="Pfam" id="PF06737"/>
    </source>
</evidence>
<dbReference type="InterPro" id="IPR006311">
    <property type="entry name" value="TAT_signal"/>
</dbReference>
<dbReference type="EMBL" id="JABEZU010000001">
    <property type="protein sequence ID" value="NOV95943.1"/>
    <property type="molecule type" value="Genomic_DNA"/>
</dbReference>
<sequence>MPLTRSRRLVAALAAATAVTLAPLTVAPAQAAPAAPAAANAPSSASPAVGGLATAPQRAVRWVKVDRARVTVKRDRSSRTVARPGAGTRLVVLDRKPRLLEVRLPGGKVGWVGKRAVTSVPLQGTSGKRFTTGRVAVSQHVRPASRSVERAALGTKVVKLARTTGRDVDRVKVRLPNGKSGWVSEKKLRKRDVWGQLAQCESGGRPHIATGNGYYGMYQFTARTWRSVGGKGLPHRNSAKEQTERAQILQARAGWGQWPHCSRKLGLR</sequence>
<feature type="domain" description="Resuscitation-promoting factor core lysozyme-like" evidence="3">
    <location>
        <begin position="192"/>
        <end position="261"/>
    </location>
</feature>
<dbReference type="CDD" id="cd13925">
    <property type="entry name" value="RPF"/>
    <property type="match status" value="1"/>
</dbReference>
<protein>
    <recommendedName>
        <fullName evidence="3">Resuscitation-promoting factor core lysozyme-like domain-containing protein</fullName>
    </recommendedName>
</protein>
<dbReference type="InterPro" id="IPR010618">
    <property type="entry name" value="RPF"/>
</dbReference>